<organism evidence="1 2">
    <name type="scientific">Racocetra persica</name>
    <dbReference type="NCBI Taxonomy" id="160502"/>
    <lineage>
        <taxon>Eukaryota</taxon>
        <taxon>Fungi</taxon>
        <taxon>Fungi incertae sedis</taxon>
        <taxon>Mucoromycota</taxon>
        <taxon>Glomeromycotina</taxon>
        <taxon>Glomeromycetes</taxon>
        <taxon>Diversisporales</taxon>
        <taxon>Gigasporaceae</taxon>
        <taxon>Racocetra</taxon>
    </lineage>
</organism>
<gene>
    <name evidence="1" type="ORF">RPERSI_LOCUS15691</name>
</gene>
<evidence type="ECO:0000313" key="2">
    <source>
        <dbReference type="Proteomes" id="UP000789920"/>
    </source>
</evidence>
<reference evidence="1" key="1">
    <citation type="submission" date="2021-06" db="EMBL/GenBank/DDBJ databases">
        <authorList>
            <person name="Kallberg Y."/>
            <person name="Tangrot J."/>
            <person name="Rosling A."/>
        </authorList>
    </citation>
    <scope>NUCLEOTIDE SEQUENCE</scope>
    <source>
        <strain evidence="1">MA461A</strain>
    </source>
</reference>
<proteinExistence type="predicted"/>
<dbReference type="EMBL" id="CAJVQC010037969">
    <property type="protein sequence ID" value="CAG8765047.1"/>
    <property type="molecule type" value="Genomic_DNA"/>
</dbReference>
<dbReference type="Proteomes" id="UP000789920">
    <property type="component" value="Unassembled WGS sequence"/>
</dbReference>
<keyword evidence="2" id="KW-1185">Reference proteome</keyword>
<accession>A0ACA9QT18</accession>
<evidence type="ECO:0000313" key="1">
    <source>
        <dbReference type="EMBL" id="CAG8765047.1"/>
    </source>
</evidence>
<name>A0ACA9QT18_9GLOM</name>
<sequence length="340" mass="39813">MNRGYSYISLTDFPGECLYEIFLYLKNDNDSLFNCLMVNRNWCRQAIPLLWRKPFRKHPDVTMPFLLIRTYLSCLSDSAKKRLSAAGCRHRALLSKPLFPYPLYLRELDFAELDYALDIWLSYGLEYEYEPPTLRHVLSTEVYNLFFTHCKSLWNLRIGQWDDEYSVMDIAQIVRAPQTLSTLRHFELCGDFDWLTYEDLDNLSNILTIMSHFTFDLQSLKIDMSLDEDKCLLKRLRRLIKAQSALKSFIYSQKHGCVMDTKSIMMALTTQSKNLVNLVLDDIPLNMACLKFLEKFNNLKTIRFMFCNIKSSEVNYCKDTGKFIDVVPDEDDAEGNGDEP</sequence>
<protein>
    <submittedName>
        <fullName evidence="1">21688_t:CDS:1</fullName>
    </submittedName>
</protein>
<feature type="non-terminal residue" evidence="1">
    <location>
        <position position="340"/>
    </location>
</feature>
<comment type="caution">
    <text evidence="1">The sequence shown here is derived from an EMBL/GenBank/DDBJ whole genome shotgun (WGS) entry which is preliminary data.</text>
</comment>